<dbReference type="RefSeq" id="WP_040964484.1">
    <property type="nucleotide sequence ID" value="NZ_JAIGNK010000003.1"/>
</dbReference>
<keyword evidence="1" id="KW-0472">Membrane</keyword>
<sequence length="65" mass="7444">MELVKAIPLGGILSYVFSVLIGSQGRQGGHLNIFHVDIYQYELWWSWPLFFAGTFLAWGIMALQR</sequence>
<reference evidence="2 3" key="1">
    <citation type="submission" date="2021-08" db="EMBL/GenBank/DDBJ databases">
        <title>Comparative Genomics Analysis of the Genus Qipengyuania Reveals Extensive Genetic Diversity and Metabolic Versatility, Including the Description of Fifteen Novel Species.</title>
        <authorList>
            <person name="Liu Y."/>
        </authorList>
    </citation>
    <scope>NUCLEOTIDE SEQUENCE [LARGE SCALE GENOMIC DNA]</scope>
    <source>
        <strain evidence="2 3">1NDH17</strain>
    </source>
</reference>
<dbReference type="EMBL" id="JAIGNK010000003">
    <property type="protein sequence ID" value="MBX7458713.1"/>
    <property type="molecule type" value="Genomic_DNA"/>
</dbReference>
<proteinExistence type="predicted"/>
<evidence type="ECO:0000256" key="1">
    <source>
        <dbReference type="SAM" id="Phobius"/>
    </source>
</evidence>
<accession>A0ABS7IZ68</accession>
<dbReference type="Proteomes" id="UP000783253">
    <property type="component" value="Unassembled WGS sequence"/>
</dbReference>
<keyword evidence="1" id="KW-1133">Transmembrane helix</keyword>
<protein>
    <submittedName>
        <fullName evidence="2">Uncharacterized protein</fullName>
    </submittedName>
</protein>
<feature type="transmembrane region" description="Helical" evidence="1">
    <location>
        <begin position="44"/>
        <end position="63"/>
    </location>
</feature>
<evidence type="ECO:0000313" key="2">
    <source>
        <dbReference type="EMBL" id="MBX7458713.1"/>
    </source>
</evidence>
<comment type="caution">
    <text evidence="2">The sequence shown here is derived from an EMBL/GenBank/DDBJ whole genome shotgun (WGS) entry which is preliminary data.</text>
</comment>
<keyword evidence="1" id="KW-0812">Transmembrane</keyword>
<evidence type="ECO:0000313" key="3">
    <source>
        <dbReference type="Proteomes" id="UP000783253"/>
    </source>
</evidence>
<gene>
    <name evidence="2" type="ORF">K3152_10695</name>
</gene>
<name>A0ABS7IZ68_9SPHN</name>
<organism evidence="2 3">
    <name type="scientific">Qipengyuania polymorpha</name>
    <dbReference type="NCBI Taxonomy" id="2867234"/>
    <lineage>
        <taxon>Bacteria</taxon>
        <taxon>Pseudomonadati</taxon>
        <taxon>Pseudomonadota</taxon>
        <taxon>Alphaproteobacteria</taxon>
        <taxon>Sphingomonadales</taxon>
        <taxon>Erythrobacteraceae</taxon>
        <taxon>Qipengyuania</taxon>
    </lineage>
</organism>
<feature type="transmembrane region" description="Helical" evidence="1">
    <location>
        <begin position="7"/>
        <end position="24"/>
    </location>
</feature>
<keyword evidence="3" id="KW-1185">Reference proteome</keyword>